<feature type="domain" description="Protein kinase" evidence="10">
    <location>
        <begin position="11"/>
        <end position="267"/>
    </location>
</feature>
<comment type="subunit">
    <text evidence="2">Component of the EKC/KEOPS complex composed of at least BUD32, CGI121, GON7, KAE1 and PCC1; the whole complex dimerizes.</text>
</comment>
<dbReference type="InterPro" id="IPR051286">
    <property type="entry name" value="JAK"/>
</dbReference>
<gene>
    <name evidence="11" type="ORF">A9K55_006465</name>
</gene>
<dbReference type="VEuPathDB" id="FungiDB:A9K55_006465"/>
<protein>
    <recommendedName>
        <fullName evidence="5">EKC/KEOPS complex subunit BUD32</fullName>
        <ecNumber evidence="3">2.7.11.1</ecNumber>
    </recommendedName>
    <alternativeName>
        <fullName evidence="6 7">Atypical Serine/threonine protein kinase BUD32</fullName>
    </alternativeName>
    <alternativeName>
        <fullName evidence="4">EKC/KEOPS complex subunit bud32</fullName>
    </alternativeName>
</protein>
<dbReference type="Pfam" id="PF07714">
    <property type="entry name" value="PK_Tyr_Ser-Thr"/>
    <property type="match status" value="1"/>
</dbReference>
<dbReference type="PROSITE" id="PS00109">
    <property type="entry name" value="PROTEIN_KINASE_TYR"/>
    <property type="match status" value="1"/>
</dbReference>
<evidence type="ECO:0000256" key="5">
    <source>
        <dbReference type="ARBA" id="ARBA00019973"/>
    </source>
</evidence>
<evidence type="ECO:0000256" key="4">
    <source>
        <dbReference type="ARBA" id="ARBA00013948"/>
    </source>
</evidence>
<dbReference type="AlphaFoldDB" id="A0A2H4SAS6"/>
<dbReference type="GO" id="GO:0019221">
    <property type="term" value="P:cytokine-mediated signaling pathway"/>
    <property type="evidence" value="ECO:0007669"/>
    <property type="project" value="TreeGrafter"/>
</dbReference>
<sequence>MDYVIQFPDGITSKDVLGMGTTALVARLDAVIKFCDSSQLPMLERERRVYERLGDDHDGILRYHGRVGDALVLQYACHGSIRQFRADQTKPTPLPLQLRWIEQITTSVAFIHSKAVLHGDISCNNVLLMDDLDAKLADFAGSSIDGEEPLICYETSHEQPHNTGISTASELFALGSTFYEIMAGKKPYEGWTVEDIALAYREGRFPSVENLPAFGLIIHRCWNQGYESVDALLKDVKLEGMIFSEAEMLTSNGFQSLPSPIPLLLAN</sequence>
<dbReference type="EMBL" id="CP023323">
    <property type="protein sequence ID" value="ATY60205.1"/>
    <property type="molecule type" value="Genomic_DNA"/>
</dbReference>
<dbReference type="GO" id="GO:0035556">
    <property type="term" value="P:intracellular signal transduction"/>
    <property type="evidence" value="ECO:0007669"/>
    <property type="project" value="TreeGrafter"/>
</dbReference>
<dbReference type="PANTHER" id="PTHR45807">
    <property type="entry name" value="TYROSINE-PROTEIN KINASE HOPSCOTCH"/>
    <property type="match status" value="1"/>
</dbReference>
<dbReference type="InterPro" id="IPR011009">
    <property type="entry name" value="Kinase-like_dom_sf"/>
</dbReference>
<dbReference type="PROSITE" id="PS50011">
    <property type="entry name" value="PROTEIN_KINASE_DOM"/>
    <property type="match status" value="1"/>
</dbReference>
<dbReference type="InterPro" id="IPR001245">
    <property type="entry name" value="Ser-Thr/Tyr_kinase_cat_dom"/>
</dbReference>
<evidence type="ECO:0000313" key="12">
    <source>
        <dbReference type="Proteomes" id="UP000323067"/>
    </source>
</evidence>
<dbReference type="InterPro" id="IPR000719">
    <property type="entry name" value="Prot_kinase_dom"/>
</dbReference>
<name>A0A2H4SAS6_CORMI</name>
<accession>A0A2H4SAS6</accession>
<evidence type="ECO:0000256" key="2">
    <source>
        <dbReference type="ARBA" id="ARBA00011534"/>
    </source>
</evidence>
<keyword evidence="11" id="KW-0808">Transferase</keyword>
<evidence type="ECO:0000256" key="6">
    <source>
        <dbReference type="ARBA" id="ARBA00030980"/>
    </source>
</evidence>
<dbReference type="VEuPathDB" id="FungiDB:CCM_04146"/>
<dbReference type="GO" id="GO:0030154">
    <property type="term" value="P:cell differentiation"/>
    <property type="evidence" value="ECO:0007669"/>
    <property type="project" value="TreeGrafter"/>
</dbReference>
<dbReference type="EC" id="2.7.11.1" evidence="3"/>
<evidence type="ECO:0000256" key="3">
    <source>
        <dbReference type="ARBA" id="ARBA00012513"/>
    </source>
</evidence>
<dbReference type="GO" id="GO:0005524">
    <property type="term" value="F:ATP binding"/>
    <property type="evidence" value="ECO:0007669"/>
    <property type="project" value="InterPro"/>
</dbReference>
<dbReference type="GO" id="GO:0007259">
    <property type="term" value="P:cell surface receptor signaling pathway via JAK-STAT"/>
    <property type="evidence" value="ECO:0007669"/>
    <property type="project" value="TreeGrafter"/>
</dbReference>
<dbReference type="Proteomes" id="UP000323067">
    <property type="component" value="Chromosome vi"/>
</dbReference>
<dbReference type="InterPro" id="IPR008266">
    <property type="entry name" value="Tyr_kinase_AS"/>
</dbReference>
<comment type="function">
    <text evidence="1">Component of the EKC/KEOPS complex that is required for the formation of a threonylcarbamoyl group on adenosine at position 37 (t(6)A37) in tRNAs that read codons beginning with adenine. The complex is probably involved in the transfer of the threonylcarbamoyl moiety of threonylcarbamoyl-AMP (TC-AMP) to the N6 group of A37. BUD32 has ATPase activity in the context of the EKC/KEOPS complex and likely plays a supporting role to the catalytic subunit KAE1. The EKC/KEOPS complex also promotes both telomere uncapping and telomere elongation. The complex is required for efficient recruitment of transcriptional coactivators.</text>
</comment>
<comment type="catalytic activity">
    <reaction evidence="8">
        <text>L-threonyl-[protein] + ATP = O-phospho-L-threonyl-[protein] + ADP + H(+)</text>
        <dbReference type="Rhea" id="RHEA:46608"/>
        <dbReference type="Rhea" id="RHEA-COMP:11060"/>
        <dbReference type="Rhea" id="RHEA-COMP:11605"/>
        <dbReference type="ChEBI" id="CHEBI:15378"/>
        <dbReference type="ChEBI" id="CHEBI:30013"/>
        <dbReference type="ChEBI" id="CHEBI:30616"/>
        <dbReference type="ChEBI" id="CHEBI:61977"/>
        <dbReference type="ChEBI" id="CHEBI:456216"/>
        <dbReference type="EC" id="2.7.11.1"/>
    </reaction>
</comment>
<dbReference type="PANTHER" id="PTHR45807:SF7">
    <property type="entry name" value="TYROSINE-PROTEIN KINASE HOPSCOTCH"/>
    <property type="match status" value="1"/>
</dbReference>
<dbReference type="SUPFAM" id="SSF56112">
    <property type="entry name" value="Protein kinase-like (PK-like)"/>
    <property type="match status" value="1"/>
</dbReference>
<keyword evidence="11" id="KW-0418">Kinase</keyword>
<evidence type="ECO:0000256" key="9">
    <source>
        <dbReference type="ARBA" id="ARBA00048679"/>
    </source>
</evidence>
<comment type="catalytic activity">
    <reaction evidence="9">
        <text>L-seryl-[protein] + ATP = O-phospho-L-seryl-[protein] + ADP + H(+)</text>
        <dbReference type="Rhea" id="RHEA:17989"/>
        <dbReference type="Rhea" id="RHEA-COMP:9863"/>
        <dbReference type="Rhea" id="RHEA-COMP:11604"/>
        <dbReference type="ChEBI" id="CHEBI:15378"/>
        <dbReference type="ChEBI" id="CHEBI:29999"/>
        <dbReference type="ChEBI" id="CHEBI:30616"/>
        <dbReference type="ChEBI" id="CHEBI:83421"/>
        <dbReference type="ChEBI" id="CHEBI:456216"/>
        <dbReference type="EC" id="2.7.11.1"/>
    </reaction>
</comment>
<dbReference type="GO" id="GO:0005126">
    <property type="term" value="F:cytokine receptor binding"/>
    <property type="evidence" value="ECO:0007669"/>
    <property type="project" value="TreeGrafter"/>
</dbReference>
<evidence type="ECO:0000313" key="11">
    <source>
        <dbReference type="EMBL" id="ATY60205.1"/>
    </source>
</evidence>
<evidence type="ECO:0000256" key="7">
    <source>
        <dbReference type="ARBA" id="ARBA00033194"/>
    </source>
</evidence>
<evidence type="ECO:0000259" key="10">
    <source>
        <dbReference type="PROSITE" id="PS50011"/>
    </source>
</evidence>
<dbReference type="Gene3D" id="1.10.510.10">
    <property type="entry name" value="Transferase(Phosphotransferase) domain 1"/>
    <property type="match status" value="1"/>
</dbReference>
<organism evidence="11 12">
    <name type="scientific">Cordyceps militaris</name>
    <name type="common">Caterpillar fungus</name>
    <name type="synonym">Clavaria militaris</name>
    <dbReference type="NCBI Taxonomy" id="73501"/>
    <lineage>
        <taxon>Eukaryota</taxon>
        <taxon>Fungi</taxon>
        <taxon>Dikarya</taxon>
        <taxon>Ascomycota</taxon>
        <taxon>Pezizomycotina</taxon>
        <taxon>Sordariomycetes</taxon>
        <taxon>Hypocreomycetidae</taxon>
        <taxon>Hypocreales</taxon>
        <taxon>Cordycipitaceae</taxon>
        <taxon>Cordyceps</taxon>
    </lineage>
</organism>
<reference evidence="11 12" key="1">
    <citation type="journal article" date="2017" name="BMC Genomics">
        <title>Chromosome level assembly and secondary metabolite potential of the parasitic fungus Cordyceps militaris.</title>
        <authorList>
            <person name="Kramer G.J."/>
            <person name="Nodwell J.R."/>
        </authorList>
    </citation>
    <scope>NUCLEOTIDE SEQUENCE [LARGE SCALE GENOMIC DNA]</scope>
    <source>
        <strain evidence="11 12">ATCC 34164</strain>
    </source>
</reference>
<dbReference type="GO" id="GO:0004674">
    <property type="term" value="F:protein serine/threonine kinase activity"/>
    <property type="evidence" value="ECO:0007669"/>
    <property type="project" value="UniProtKB-EC"/>
</dbReference>
<dbReference type="GO" id="GO:0004715">
    <property type="term" value="F:non-membrane spanning protein tyrosine kinase activity"/>
    <property type="evidence" value="ECO:0007669"/>
    <property type="project" value="TreeGrafter"/>
</dbReference>
<evidence type="ECO:0000256" key="8">
    <source>
        <dbReference type="ARBA" id="ARBA00047899"/>
    </source>
</evidence>
<proteinExistence type="predicted"/>
<dbReference type="GO" id="GO:0005829">
    <property type="term" value="C:cytosol"/>
    <property type="evidence" value="ECO:0007669"/>
    <property type="project" value="TreeGrafter"/>
</dbReference>
<evidence type="ECO:0000256" key="1">
    <source>
        <dbReference type="ARBA" id="ARBA00003747"/>
    </source>
</evidence>